<sequence>MATMPQEGMRSAPPASVRQAIDAWTDMGGLTKFPVKPGEKSFIFDWGVRVRFTDTLQKKERVGIADEACRTDPNRGNMVILSRGRTSAATKHLRLIYQIRSPKSEKETKVKRKREIKIEHLRASSLYKNDPTRLNLLLETLRIINHNLPLRMGEYEESPDCMLL</sequence>
<dbReference type="EMBL" id="JBIMZQ010000001">
    <property type="protein sequence ID" value="KAL3674982.1"/>
    <property type="molecule type" value="Genomic_DNA"/>
</dbReference>
<dbReference type="Proteomes" id="UP001632037">
    <property type="component" value="Unassembled WGS sequence"/>
</dbReference>
<name>A0ABD3G8M9_9STRA</name>
<evidence type="ECO:0000313" key="2">
    <source>
        <dbReference type="Proteomes" id="UP001632037"/>
    </source>
</evidence>
<comment type="caution">
    <text evidence="1">The sequence shown here is derived from an EMBL/GenBank/DDBJ whole genome shotgun (WGS) entry which is preliminary data.</text>
</comment>
<dbReference type="AlphaFoldDB" id="A0ABD3G8M9"/>
<evidence type="ECO:0000313" key="1">
    <source>
        <dbReference type="EMBL" id="KAL3674982.1"/>
    </source>
</evidence>
<gene>
    <name evidence="1" type="ORF">V7S43_000907</name>
</gene>
<keyword evidence="2" id="KW-1185">Reference proteome</keyword>
<protein>
    <submittedName>
        <fullName evidence="1">Uncharacterized protein</fullName>
    </submittedName>
</protein>
<reference evidence="1 2" key="1">
    <citation type="submission" date="2024-09" db="EMBL/GenBank/DDBJ databases">
        <title>Genome sequencing and assembly of Phytophthora oleae, isolate VK10A, causative agent of rot of olive drupes.</title>
        <authorList>
            <person name="Conti Taguali S."/>
            <person name="Riolo M."/>
            <person name="La Spada F."/>
            <person name="Cacciola S.O."/>
            <person name="Dionisio G."/>
        </authorList>
    </citation>
    <scope>NUCLEOTIDE SEQUENCE [LARGE SCALE GENOMIC DNA]</scope>
    <source>
        <strain evidence="1 2">VK10A</strain>
    </source>
</reference>
<organism evidence="1 2">
    <name type="scientific">Phytophthora oleae</name>
    <dbReference type="NCBI Taxonomy" id="2107226"/>
    <lineage>
        <taxon>Eukaryota</taxon>
        <taxon>Sar</taxon>
        <taxon>Stramenopiles</taxon>
        <taxon>Oomycota</taxon>
        <taxon>Peronosporomycetes</taxon>
        <taxon>Peronosporales</taxon>
        <taxon>Peronosporaceae</taxon>
        <taxon>Phytophthora</taxon>
    </lineage>
</organism>
<accession>A0ABD3G8M9</accession>
<proteinExistence type="predicted"/>